<dbReference type="AlphaFoldDB" id="A0A9X2GXI1"/>
<reference evidence="1" key="1">
    <citation type="submission" date="2022-06" db="EMBL/GenBank/DDBJ databases">
        <title>Sequencing the genomes of 1000 actinobacteria strains.</title>
        <authorList>
            <person name="Klenk H.-P."/>
        </authorList>
    </citation>
    <scope>NUCLEOTIDE SEQUENCE</scope>
    <source>
        <strain evidence="1">DSM 46694</strain>
    </source>
</reference>
<protein>
    <submittedName>
        <fullName evidence="1">Uncharacterized protein</fullName>
    </submittedName>
</protein>
<comment type="caution">
    <text evidence="1">The sequence shown here is derived from an EMBL/GenBank/DDBJ whole genome shotgun (WGS) entry which is preliminary data.</text>
</comment>
<keyword evidence="2" id="KW-1185">Reference proteome</keyword>
<dbReference type="EMBL" id="JAMZEB010000004">
    <property type="protein sequence ID" value="MCP2365810.1"/>
    <property type="molecule type" value="Genomic_DNA"/>
</dbReference>
<sequence length="583" mass="61691">MSLTDALHHGANAVIDGLSRYDLRRIWARPHHLRDHPFAITTKGMLVNNTTLPTPAPADSFALTGANALGAAAGGAEPYAIDDSCLDGDWIHLSVGHRRAGGTWHCHSLTLYLRNRAHLVEELRSHRAAAPADPLVNDHTIEREFADCRPEPHQCEEFADGTALIAAVTQSANGHSTLHIDTVTAPGVHAYAADVVLTPPERERLIAVVTTGGEVIPARNPLTDPPPGFPAAGLNIYDGEDCESLFTFGHVDVERMAEAVADYVRHTQFAPDVMVKDPLASLIGGAARVRAGIIHGYALFDPRPIGFCAFSVKLLVPPSTPHAWPITYWEGGDQLPDLPEVPYLCGESRGGQDHAVDRLEALAAYRDGRERHAQAACGLQVHLTPAPFDRRTLHPPTCPTCRRLGRDERTCPRLNVCAECAWTAALAGGPDAIDAELDALTPTEQEAAMLAQLIPDPLIARHLCEAIITVTRAAAGGDLTLGPLEETVQLLLAATLHAPVALVSETCSEGDHGDHSGDHGAGEPCPATAACPACSVRLDDGTGGQAVMPDCQVPAPCSVLSTLTGRFLPHPLACGGAVAFGGS</sequence>
<dbReference type="RefSeq" id="WP_253760360.1">
    <property type="nucleotide sequence ID" value="NZ_BAABKA010000019.1"/>
</dbReference>
<name>A0A9X2GXI1_9ACTN</name>
<proteinExistence type="predicted"/>
<evidence type="ECO:0000313" key="2">
    <source>
        <dbReference type="Proteomes" id="UP001139648"/>
    </source>
</evidence>
<gene>
    <name evidence="1" type="ORF">HD597_012914</name>
</gene>
<organism evidence="1 2">
    <name type="scientific">Nonomuraea thailandensis</name>
    <dbReference type="NCBI Taxonomy" id="1188745"/>
    <lineage>
        <taxon>Bacteria</taxon>
        <taxon>Bacillati</taxon>
        <taxon>Actinomycetota</taxon>
        <taxon>Actinomycetes</taxon>
        <taxon>Streptosporangiales</taxon>
        <taxon>Streptosporangiaceae</taxon>
        <taxon>Nonomuraea</taxon>
    </lineage>
</organism>
<dbReference type="Proteomes" id="UP001139648">
    <property type="component" value="Unassembled WGS sequence"/>
</dbReference>
<evidence type="ECO:0000313" key="1">
    <source>
        <dbReference type="EMBL" id="MCP2365810.1"/>
    </source>
</evidence>
<accession>A0A9X2GXI1</accession>